<keyword evidence="3" id="KW-1185">Reference proteome</keyword>
<name>Q2HHT6_CHAGB</name>
<protein>
    <submittedName>
        <fullName evidence="2">Uncharacterized protein</fullName>
    </submittedName>
</protein>
<dbReference type="RefSeq" id="XP_001219439.1">
    <property type="nucleotide sequence ID" value="XM_001219438.1"/>
</dbReference>
<feature type="chain" id="PRO_5004209190" evidence="1">
    <location>
        <begin position="21"/>
        <end position="166"/>
    </location>
</feature>
<accession>Q2HHT6</accession>
<dbReference type="GeneID" id="4387763"/>
<evidence type="ECO:0000256" key="1">
    <source>
        <dbReference type="SAM" id="SignalP"/>
    </source>
</evidence>
<sequence length="166" mass="18160">MQLSSLFLAATALLTQAASADFLLFPSNLALSAYGPARIERSELPGDYQRLAPVGFTLDPSNPPAQIPLDDEGDIGRGFLLRPVWGGKWALLAKNDPSITPMEDDITVPFAIEDGWFVYKGDFPAEWVTCKEGRDRFSTINIYLVLQGSELTPDCQPTKLGAIEVQ</sequence>
<evidence type="ECO:0000313" key="3">
    <source>
        <dbReference type="Proteomes" id="UP000001056"/>
    </source>
</evidence>
<dbReference type="HOGENOM" id="CLU_1602492_0_0_1"/>
<gene>
    <name evidence="2" type="ORF">CHGG_00218</name>
</gene>
<evidence type="ECO:0000313" key="2">
    <source>
        <dbReference type="EMBL" id="EAQ91983.1"/>
    </source>
</evidence>
<proteinExistence type="predicted"/>
<feature type="signal peptide" evidence="1">
    <location>
        <begin position="1"/>
        <end position="20"/>
    </location>
</feature>
<dbReference type="VEuPathDB" id="FungiDB:CHGG_00218"/>
<keyword evidence="1" id="KW-0732">Signal</keyword>
<dbReference type="Proteomes" id="UP000001056">
    <property type="component" value="Unassembled WGS sequence"/>
</dbReference>
<organism evidence="2 3">
    <name type="scientific">Chaetomium globosum (strain ATCC 6205 / CBS 148.51 / DSM 1962 / NBRC 6347 / NRRL 1970)</name>
    <name type="common">Soil fungus</name>
    <dbReference type="NCBI Taxonomy" id="306901"/>
    <lineage>
        <taxon>Eukaryota</taxon>
        <taxon>Fungi</taxon>
        <taxon>Dikarya</taxon>
        <taxon>Ascomycota</taxon>
        <taxon>Pezizomycotina</taxon>
        <taxon>Sordariomycetes</taxon>
        <taxon>Sordariomycetidae</taxon>
        <taxon>Sordariales</taxon>
        <taxon>Chaetomiaceae</taxon>
        <taxon>Chaetomium</taxon>
    </lineage>
</organism>
<dbReference type="InParanoid" id="Q2HHT6"/>
<dbReference type="EMBL" id="CH408029">
    <property type="protein sequence ID" value="EAQ91983.1"/>
    <property type="molecule type" value="Genomic_DNA"/>
</dbReference>
<dbReference type="AlphaFoldDB" id="Q2HHT6"/>
<dbReference type="OrthoDB" id="10365110at2759"/>
<reference evidence="3" key="1">
    <citation type="journal article" date="2015" name="Genome Announc.">
        <title>Draft genome sequence of the cellulolytic fungus Chaetomium globosum.</title>
        <authorList>
            <person name="Cuomo C.A."/>
            <person name="Untereiner W.A."/>
            <person name="Ma L.-J."/>
            <person name="Grabherr M."/>
            <person name="Birren B.W."/>
        </authorList>
    </citation>
    <scope>NUCLEOTIDE SEQUENCE [LARGE SCALE GENOMIC DNA]</scope>
    <source>
        <strain evidence="3">ATCC 6205 / CBS 148.51 / DSM 1962 / NBRC 6347 / NRRL 1970</strain>
    </source>
</reference>